<feature type="region of interest" description="Disordered" evidence="1">
    <location>
        <begin position="1"/>
        <end position="27"/>
    </location>
</feature>
<protein>
    <submittedName>
        <fullName evidence="2">Uncharacterized protein</fullName>
    </submittedName>
</protein>
<reference evidence="2" key="1">
    <citation type="submission" date="2015-04" db="UniProtKB">
        <authorList>
            <consortium name="EnsemblPlants"/>
        </authorList>
    </citation>
    <scope>IDENTIFICATION</scope>
</reference>
<dbReference type="EnsemblPlants" id="OGLUM12G18400.1">
    <property type="protein sequence ID" value="OGLUM12G18400.1"/>
    <property type="gene ID" value="OGLUM12G18400"/>
</dbReference>
<organism evidence="2">
    <name type="scientific">Oryza glumipatula</name>
    <dbReference type="NCBI Taxonomy" id="40148"/>
    <lineage>
        <taxon>Eukaryota</taxon>
        <taxon>Viridiplantae</taxon>
        <taxon>Streptophyta</taxon>
        <taxon>Embryophyta</taxon>
        <taxon>Tracheophyta</taxon>
        <taxon>Spermatophyta</taxon>
        <taxon>Magnoliopsida</taxon>
        <taxon>Liliopsida</taxon>
        <taxon>Poales</taxon>
        <taxon>Poaceae</taxon>
        <taxon>BOP clade</taxon>
        <taxon>Oryzoideae</taxon>
        <taxon>Oryzeae</taxon>
        <taxon>Oryzinae</taxon>
        <taxon>Oryza</taxon>
    </lineage>
</organism>
<evidence type="ECO:0000313" key="2">
    <source>
        <dbReference type="EnsemblPlants" id="OGLUM12G18400.1"/>
    </source>
</evidence>
<sequence length="146" mass="14840">MGCAASKGAAVASPAYEATTTSSSSASAAYSVSRSASTGAAAAEVASIWSRPVRLDAYEDDGDGKKKAAARGGGECSSVVVVGGGVRLGNIHRYVEAEQVAAGWPSWLSAAAAEAVHGWVPLKAANYEKLDKASKNSNRRTPLLLN</sequence>
<evidence type="ECO:0000256" key="1">
    <source>
        <dbReference type="SAM" id="MobiDB-lite"/>
    </source>
</evidence>
<name>A0A0E0BUG7_9ORYZ</name>
<dbReference type="STRING" id="40148.A0A0E0BUG7"/>
<proteinExistence type="predicted"/>
<dbReference type="AlphaFoldDB" id="A0A0E0BUG7"/>
<dbReference type="Proteomes" id="UP000026961">
    <property type="component" value="Chromosome 12"/>
</dbReference>
<dbReference type="Gramene" id="OGLUM12G18400.1">
    <property type="protein sequence ID" value="OGLUM12G18400.1"/>
    <property type="gene ID" value="OGLUM12G18400"/>
</dbReference>
<dbReference type="HOGENOM" id="CLU_1780316_0_0_1"/>
<accession>A0A0E0BUG7</accession>
<evidence type="ECO:0000313" key="3">
    <source>
        <dbReference type="Proteomes" id="UP000026961"/>
    </source>
</evidence>
<dbReference type="eggNOG" id="KOG0600">
    <property type="taxonomic scope" value="Eukaryota"/>
</dbReference>
<reference evidence="2" key="2">
    <citation type="submission" date="2018-05" db="EMBL/GenBank/DDBJ databases">
        <title>OgluRS3 (Oryza glumaepatula Reference Sequence Version 3).</title>
        <authorList>
            <person name="Zhang J."/>
            <person name="Kudrna D."/>
            <person name="Lee S."/>
            <person name="Talag J."/>
            <person name="Welchert J."/>
            <person name="Wing R.A."/>
        </authorList>
    </citation>
    <scope>NUCLEOTIDE SEQUENCE [LARGE SCALE GENOMIC DNA]</scope>
</reference>
<keyword evidence="3" id="KW-1185">Reference proteome</keyword>